<organism evidence="2 3">
    <name type="scientific">Sphingobium vermicomposti</name>
    <dbReference type="NCBI Taxonomy" id="529005"/>
    <lineage>
        <taxon>Bacteria</taxon>
        <taxon>Pseudomonadati</taxon>
        <taxon>Pseudomonadota</taxon>
        <taxon>Alphaproteobacteria</taxon>
        <taxon>Sphingomonadales</taxon>
        <taxon>Sphingomonadaceae</taxon>
        <taxon>Sphingobium</taxon>
    </lineage>
</organism>
<feature type="transmembrane region" description="Helical" evidence="1">
    <location>
        <begin position="76"/>
        <end position="96"/>
    </location>
</feature>
<sequence>MFILFLILCFIAVGIVEGMLGLGTTEHWARRGDWWFDTGYRTKGGPLTGLFGLAVLIPWIAVAVRRLHDTDRSGFWLLILFFPIIGSLVLLVFFIMSGTRGPNRFGPDPVEVGEPELVKS</sequence>
<keyword evidence="3" id="KW-1185">Reference proteome</keyword>
<protein>
    <submittedName>
        <fullName evidence="2">Uncharacterized membrane protein YhaH (DUF805 family)</fullName>
    </submittedName>
</protein>
<dbReference type="InterPro" id="IPR008523">
    <property type="entry name" value="DUF805"/>
</dbReference>
<evidence type="ECO:0000313" key="2">
    <source>
        <dbReference type="EMBL" id="NIJ16128.1"/>
    </source>
</evidence>
<dbReference type="RefSeq" id="WP_425057299.1">
    <property type="nucleotide sequence ID" value="NZ_JAASQR010000002.1"/>
</dbReference>
<dbReference type="Proteomes" id="UP000576821">
    <property type="component" value="Unassembled WGS sequence"/>
</dbReference>
<keyword evidence="1" id="KW-1133">Transmembrane helix</keyword>
<dbReference type="Pfam" id="PF05656">
    <property type="entry name" value="DUF805"/>
    <property type="match status" value="1"/>
</dbReference>
<accession>A0A846M4T0</accession>
<dbReference type="PANTHER" id="PTHR34980:SF2">
    <property type="entry name" value="INNER MEMBRANE PROTEIN YHAH-RELATED"/>
    <property type="match status" value="1"/>
</dbReference>
<feature type="transmembrane region" description="Helical" evidence="1">
    <location>
        <begin position="45"/>
        <end position="64"/>
    </location>
</feature>
<keyword evidence="1" id="KW-0812">Transmembrane</keyword>
<gene>
    <name evidence="2" type="ORF">FHS54_001094</name>
</gene>
<dbReference type="PANTHER" id="PTHR34980">
    <property type="entry name" value="INNER MEMBRANE PROTEIN-RELATED-RELATED"/>
    <property type="match status" value="1"/>
</dbReference>
<evidence type="ECO:0000256" key="1">
    <source>
        <dbReference type="SAM" id="Phobius"/>
    </source>
</evidence>
<evidence type="ECO:0000313" key="3">
    <source>
        <dbReference type="Proteomes" id="UP000576821"/>
    </source>
</evidence>
<dbReference type="GO" id="GO:0005886">
    <property type="term" value="C:plasma membrane"/>
    <property type="evidence" value="ECO:0007669"/>
    <property type="project" value="TreeGrafter"/>
</dbReference>
<dbReference type="AlphaFoldDB" id="A0A846M4T0"/>
<dbReference type="EMBL" id="JAASQR010000002">
    <property type="protein sequence ID" value="NIJ16128.1"/>
    <property type="molecule type" value="Genomic_DNA"/>
</dbReference>
<reference evidence="2 3" key="1">
    <citation type="submission" date="2020-03" db="EMBL/GenBank/DDBJ databases">
        <title>Genomic Encyclopedia of Type Strains, Phase IV (KMG-IV): sequencing the most valuable type-strain genomes for metagenomic binning, comparative biology and taxonomic classification.</title>
        <authorList>
            <person name="Goeker M."/>
        </authorList>
    </citation>
    <scope>NUCLEOTIDE SEQUENCE [LARGE SCALE GENOMIC DNA]</scope>
    <source>
        <strain evidence="2 3">DSM 21299</strain>
    </source>
</reference>
<keyword evidence="1" id="KW-0472">Membrane</keyword>
<name>A0A846M4T0_9SPHN</name>
<comment type="caution">
    <text evidence="2">The sequence shown here is derived from an EMBL/GenBank/DDBJ whole genome shotgun (WGS) entry which is preliminary data.</text>
</comment>
<proteinExistence type="predicted"/>